<protein>
    <submittedName>
        <fullName evidence="2">Uncharacterized protein</fullName>
    </submittedName>
</protein>
<evidence type="ECO:0000313" key="3">
    <source>
        <dbReference type="Proteomes" id="UP001459277"/>
    </source>
</evidence>
<dbReference type="Proteomes" id="UP001459277">
    <property type="component" value="Unassembled WGS sequence"/>
</dbReference>
<reference evidence="2 3" key="1">
    <citation type="submission" date="2024-01" db="EMBL/GenBank/DDBJ databases">
        <title>A telomere-to-telomere, gap-free genome of sweet tea (Lithocarpus litseifolius).</title>
        <authorList>
            <person name="Zhou J."/>
        </authorList>
    </citation>
    <scope>NUCLEOTIDE SEQUENCE [LARGE SCALE GENOMIC DNA]</scope>
    <source>
        <strain evidence="2">Zhou-2022a</strain>
        <tissue evidence="2">Leaf</tissue>
    </source>
</reference>
<keyword evidence="3" id="KW-1185">Reference proteome</keyword>
<gene>
    <name evidence="2" type="ORF">SO802_025697</name>
</gene>
<feature type="signal peptide" evidence="1">
    <location>
        <begin position="1"/>
        <end position="31"/>
    </location>
</feature>
<sequence>MFLRWDFGASGFLWLDVCAVFLLFGKDVVESRIGEAISDEEAEAAGGSDGRGDLVAALESRSGAEDQCQGVELRGD</sequence>
<evidence type="ECO:0000313" key="2">
    <source>
        <dbReference type="EMBL" id="KAK9990712.1"/>
    </source>
</evidence>
<dbReference type="EMBL" id="JAZDWU010000009">
    <property type="protein sequence ID" value="KAK9990712.1"/>
    <property type="molecule type" value="Genomic_DNA"/>
</dbReference>
<feature type="chain" id="PRO_5043463931" evidence="1">
    <location>
        <begin position="32"/>
        <end position="76"/>
    </location>
</feature>
<accession>A0AAW2BZG3</accession>
<proteinExistence type="predicted"/>
<name>A0AAW2BZG3_9ROSI</name>
<comment type="caution">
    <text evidence="2">The sequence shown here is derived from an EMBL/GenBank/DDBJ whole genome shotgun (WGS) entry which is preliminary data.</text>
</comment>
<dbReference type="AlphaFoldDB" id="A0AAW2BZG3"/>
<evidence type="ECO:0000256" key="1">
    <source>
        <dbReference type="SAM" id="SignalP"/>
    </source>
</evidence>
<keyword evidence="1" id="KW-0732">Signal</keyword>
<organism evidence="2 3">
    <name type="scientific">Lithocarpus litseifolius</name>
    <dbReference type="NCBI Taxonomy" id="425828"/>
    <lineage>
        <taxon>Eukaryota</taxon>
        <taxon>Viridiplantae</taxon>
        <taxon>Streptophyta</taxon>
        <taxon>Embryophyta</taxon>
        <taxon>Tracheophyta</taxon>
        <taxon>Spermatophyta</taxon>
        <taxon>Magnoliopsida</taxon>
        <taxon>eudicotyledons</taxon>
        <taxon>Gunneridae</taxon>
        <taxon>Pentapetalae</taxon>
        <taxon>rosids</taxon>
        <taxon>fabids</taxon>
        <taxon>Fagales</taxon>
        <taxon>Fagaceae</taxon>
        <taxon>Lithocarpus</taxon>
    </lineage>
</organism>